<evidence type="ECO:0000313" key="1">
    <source>
        <dbReference type="EMBL" id="MBE1533286.1"/>
    </source>
</evidence>
<protein>
    <submittedName>
        <fullName evidence="1">Uncharacterized protein</fullName>
    </submittedName>
</protein>
<evidence type="ECO:0000313" key="2">
    <source>
        <dbReference type="Proteomes" id="UP000627838"/>
    </source>
</evidence>
<dbReference type="EMBL" id="JADBDZ010000001">
    <property type="protein sequence ID" value="MBE1533286.1"/>
    <property type="molecule type" value="Genomic_DNA"/>
</dbReference>
<proteinExistence type="predicted"/>
<comment type="caution">
    <text evidence="1">The sequence shown here is derived from an EMBL/GenBank/DDBJ whole genome shotgun (WGS) entry which is preliminary data.</text>
</comment>
<dbReference type="RefSeq" id="WP_318784128.1">
    <property type="nucleotide sequence ID" value="NZ_JADBDZ010000001.1"/>
</dbReference>
<sequence>MEHVTRPKHRDKELDEVFAEAWDKGWRITRGKRYWKLWCPCESKHLKSVKLTPSDPNYKKNLLHKPASGTCWNGEQE</sequence>
<accession>A0ABR9JRU6</accession>
<organism evidence="1 2">
    <name type="scientific">Actinomadura algeriensis</name>
    <dbReference type="NCBI Taxonomy" id="1679523"/>
    <lineage>
        <taxon>Bacteria</taxon>
        <taxon>Bacillati</taxon>
        <taxon>Actinomycetota</taxon>
        <taxon>Actinomycetes</taxon>
        <taxon>Streptosporangiales</taxon>
        <taxon>Thermomonosporaceae</taxon>
        <taxon>Actinomadura</taxon>
    </lineage>
</organism>
<dbReference type="Proteomes" id="UP000627838">
    <property type="component" value="Unassembled WGS sequence"/>
</dbReference>
<keyword evidence="2" id="KW-1185">Reference proteome</keyword>
<reference evidence="1 2" key="1">
    <citation type="submission" date="2020-10" db="EMBL/GenBank/DDBJ databases">
        <title>Sequencing the genomes of 1000 actinobacteria strains.</title>
        <authorList>
            <person name="Klenk H.-P."/>
        </authorList>
    </citation>
    <scope>NUCLEOTIDE SEQUENCE [LARGE SCALE GENOMIC DNA]</scope>
    <source>
        <strain evidence="1 2">DSM 46744</strain>
    </source>
</reference>
<name>A0ABR9JRU6_9ACTN</name>
<gene>
    <name evidence="1" type="ORF">H4W34_003119</name>
</gene>